<proteinExistence type="predicted"/>
<organism evidence="1 2">
    <name type="scientific">Citricoccus parietis</name>
    <dbReference type="NCBI Taxonomy" id="592307"/>
    <lineage>
        <taxon>Bacteria</taxon>
        <taxon>Bacillati</taxon>
        <taxon>Actinomycetota</taxon>
        <taxon>Actinomycetes</taxon>
        <taxon>Micrococcales</taxon>
        <taxon>Micrococcaceae</taxon>
        <taxon>Citricoccus</taxon>
    </lineage>
</organism>
<dbReference type="Proteomes" id="UP001589575">
    <property type="component" value="Unassembled WGS sequence"/>
</dbReference>
<name>A0ABV5FYK1_9MICC</name>
<evidence type="ECO:0000313" key="1">
    <source>
        <dbReference type="EMBL" id="MFB9071308.1"/>
    </source>
</evidence>
<sequence length="127" mass="14189">MLVAQRVHSARWSCTSTRASCRSETCTPGRMYSLATRRSRERVMEDISTPCCLRHCPEAVAEIRSVTGRSKMSGVNWSREPRTAESRWIWRIQSVKVPPVDSWACSVAWSSCPRSTGRAAARSSASP</sequence>
<gene>
    <name evidence="1" type="ORF">ACFFX0_08905</name>
</gene>
<protein>
    <submittedName>
        <fullName evidence="1">Uncharacterized protein</fullName>
    </submittedName>
</protein>
<keyword evidence="2" id="KW-1185">Reference proteome</keyword>
<reference evidence="1 2" key="1">
    <citation type="submission" date="2024-09" db="EMBL/GenBank/DDBJ databases">
        <authorList>
            <person name="Sun Q."/>
            <person name="Mori K."/>
        </authorList>
    </citation>
    <scope>NUCLEOTIDE SEQUENCE [LARGE SCALE GENOMIC DNA]</scope>
    <source>
        <strain evidence="1 2">CCM 7609</strain>
    </source>
</reference>
<dbReference type="EMBL" id="JBHMFI010000001">
    <property type="protein sequence ID" value="MFB9071308.1"/>
    <property type="molecule type" value="Genomic_DNA"/>
</dbReference>
<accession>A0ABV5FYK1</accession>
<comment type="caution">
    <text evidence="1">The sequence shown here is derived from an EMBL/GenBank/DDBJ whole genome shotgun (WGS) entry which is preliminary data.</text>
</comment>
<evidence type="ECO:0000313" key="2">
    <source>
        <dbReference type="Proteomes" id="UP001589575"/>
    </source>
</evidence>